<dbReference type="GO" id="GO:0006412">
    <property type="term" value="P:translation"/>
    <property type="evidence" value="ECO:0007669"/>
    <property type="project" value="InterPro"/>
</dbReference>
<keyword evidence="4" id="KW-0934">Plastid</keyword>
<dbReference type="PROSITE" id="PS00962">
    <property type="entry name" value="RIBOSOMAL_S2_1"/>
    <property type="match status" value="1"/>
</dbReference>
<keyword evidence="3" id="KW-0687">Ribonucleoprotein</keyword>
<dbReference type="SUPFAM" id="SSF52313">
    <property type="entry name" value="Ribosomal protein S2"/>
    <property type="match status" value="1"/>
</dbReference>
<dbReference type="EMBL" id="KF438023">
    <property type="protein sequence ID" value="AGY61406.1"/>
    <property type="molecule type" value="Genomic_DNA"/>
</dbReference>
<evidence type="ECO:0000313" key="4">
    <source>
        <dbReference type="EMBL" id="AGY61406.1"/>
    </source>
</evidence>
<dbReference type="Gene3D" id="1.10.287.610">
    <property type="entry name" value="Helix hairpin bin"/>
    <property type="match status" value="1"/>
</dbReference>
<dbReference type="Pfam" id="PF00318">
    <property type="entry name" value="Ribosomal_S2"/>
    <property type="match status" value="1"/>
</dbReference>
<protein>
    <submittedName>
        <fullName evidence="4">30S ribosomal protein S2</fullName>
    </submittedName>
</protein>
<dbReference type="PANTHER" id="PTHR12534:SF0">
    <property type="entry name" value="SMALL RIBOSOMAL SUBUNIT PROTEIN US2M"/>
    <property type="match status" value="1"/>
</dbReference>
<dbReference type="Proteomes" id="UP000243670">
    <property type="component" value="Plastid Pltd"/>
</dbReference>
<proteinExistence type="inferred from homology"/>
<dbReference type="InterPro" id="IPR018130">
    <property type="entry name" value="Ribosomal_uS2_CS"/>
</dbReference>
<dbReference type="CDD" id="cd01425">
    <property type="entry name" value="RPS2"/>
    <property type="match status" value="1"/>
</dbReference>
<dbReference type="Gene3D" id="3.40.50.10490">
    <property type="entry name" value="Glucose-6-phosphate isomerase like protein, domain 1"/>
    <property type="match status" value="1"/>
</dbReference>
<sequence length="276" mass="31930">MTTHTIIEFNRTNQLFIHTNKKANIDYNEQKFILKMLKAGVHLGHKIKRWNPKMSGFIYQKMQGIHIIDIIQSYMYLRKACQLLYTTASNTNYKTFLFTGTQEQSPIPNSVIKNASRCGSFYINKKWLSGTLTNWKNTKKSLNTLKYLKLYQKTKSFEKISVKMQSIIEKKIYKLERYFGGIQNMMSLPNVVIIVGQQSQINASKECQKLKIKNITILDTDCNPELVEMFIPANDDSSSSLNLILGELQTAINLGRQVFCKNINFQTNIQSIFQII</sequence>
<geneLocation type="plastid" evidence="4"/>
<evidence type="ECO:0000313" key="5">
    <source>
        <dbReference type="Proteomes" id="UP000243670"/>
    </source>
</evidence>
<dbReference type="PANTHER" id="PTHR12534">
    <property type="entry name" value="30S RIBOSOMAL PROTEIN S2 PROKARYOTIC AND ORGANELLAR"/>
    <property type="match status" value="1"/>
</dbReference>
<comment type="similarity">
    <text evidence="1">Belongs to the universal ribosomal protein uS2 family.</text>
</comment>
<organism evidence="4 5">
    <name type="scientific">Lotharella oceanica</name>
    <dbReference type="NCBI Taxonomy" id="641309"/>
    <lineage>
        <taxon>Eukaryota</taxon>
        <taxon>Sar</taxon>
        <taxon>Rhizaria</taxon>
        <taxon>Cercozoa</taxon>
        <taxon>Chlorarachniophyceae</taxon>
        <taxon>Lotharella</taxon>
    </lineage>
</organism>
<evidence type="ECO:0000256" key="3">
    <source>
        <dbReference type="ARBA" id="ARBA00023274"/>
    </source>
</evidence>
<evidence type="ECO:0000256" key="1">
    <source>
        <dbReference type="ARBA" id="ARBA00006242"/>
    </source>
</evidence>
<dbReference type="NCBIfam" id="TIGR01011">
    <property type="entry name" value="rpsB_bact"/>
    <property type="match status" value="1"/>
</dbReference>
<dbReference type="InterPro" id="IPR001865">
    <property type="entry name" value="Ribosomal_uS2"/>
</dbReference>
<dbReference type="PRINTS" id="PR00395">
    <property type="entry name" value="RIBOSOMALS2"/>
</dbReference>
<accession>A0A059SLV2</accession>
<keyword evidence="2 4" id="KW-0689">Ribosomal protein</keyword>
<dbReference type="GO" id="GO:0003735">
    <property type="term" value="F:structural constituent of ribosome"/>
    <property type="evidence" value="ECO:0007669"/>
    <property type="project" value="InterPro"/>
</dbReference>
<dbReference type="HAMAP" id="MF_00291_B">
    <property type="entry name" value="Ribosomal_uS2_B"/>
    <property type="match status" value="1"/>
</dbReference>
<gene>
    <name evidence="4" type="primary">rps2</name>
    <name evidence="4" type="ORF">M951_p18</name>
</gene>
<reference evidence="4 5" key="1">
    <citation type="journal article" date="2014" name="BMC Genomics">
        <title>Nucleomorph and plastid genome sequences of the chlorarachniophyte Lotharella oceanica: convergent reductive evolution and frequent recombination in nucleomorph-bearing algae.</title>
        <authorList>
            <person name="Tanifuji G."/>
            <person name="Onodera N.T."/>
            <person name="Brown M.W."/>
            <person name="Curtis B.A."/>
            <person name="Roger A.J."/>
            <person name="Ka-Shu Wong G."/>
            <person name="Melkonian M."/>
            <person name="Archibald J.M."/>
        </authorList>
    </citation>
    <scope>NUCLEOTIDE SEQUENCE [LARGE SCALE GENOMIC DNA]</scope>
    <source>
        <strain evidence="4 5">CCMP622</strain>
    </source>
</reference>
<dbReference type="InterPro" id="IPR005706">
    <property type="entry name" value="Ribosomal_uS2_bac/mit/plastid"/>
</dbReference>
<name>A0A059SLV2_9EUKA</name>
<dbReference type="InterPro" id="IPR023591">
    <property type="entry name" value="Ribosomal_uS2_flav_dom_sf"/>
</dbReference>
<dbReference type="AlphaFoldDB" id="A0A059SLV2"/>
<dbReference type="GO" id="GO:0005763">
    <property type="term" value="C:mitochondrial small ribosomal subunit"/>
    <property type="evidence" value="ECO:0007669"/>
    <property type="project" value="TreeGrafter"/>
</dbReference>
<evidence type="ECO:0000256" key="2">
    <source>
        <dbReference type="ARBA" id="ARBA00022980"/>
    </source>
</evidence>